<name>A0AAV5DQP0_ELECO</name>
<accession>A0AAV5DQP0</accession>
<evidence type="ECO:0000259" key="2">
    <source>
        <dbReference type="Pfam" id="PF23635"/>
    </source>
</evidence>
<dbReference type="PANTHER" id="PTHR33207">
    <property type="entry name" value="F-BOX DOMAIN CONTAINING PROTEIN-RELATED"/>
    <property type="match status" value="1"/>
</dbReference>
<dbReference type="InterPro" id="IPR036047">
    <property type="entry name" value="F-box-like_dom_sf"/>
</dbReference>
<evidence type="ECO:0000313" key="4">
    <source>
        <dbReference type="Proteomes" id="UP001054889"/>
    </source>
</evidence>
<dbReference type="InterPro" id="IPR056594">
    <property type="entry name" value="AT5G49610-like_b-prop"/>
</dbReference>
<evidence type="ECO:0000256" key="1">
    <source>
        <dbReference type="SAM" id="MobiDB-lite"/>
    </source>
</evidence>
<feature type="region of interest" description="Disordered" evidence="1">
    <location>
        <begin position="48"/>
        <end position="71"/>
    </location>
</feature>
<proteinExistence type="predicted"/>
<reference evidence="3" key="1">
    <citation type="journal article" date="2018" name="DNA Res.">
        <title>Multiple hybrid de novo genome assembly of finger millet, an orphan allotetraploid crop.</title>
        <authorList>
            <person name="Hatakeyama M."/>
            <person name="Aluri S."/>
            <person name="Balachadran M.T."/>
            <person name="Sivarajan S.R."/>
            <person name="Patrignani A."/>
            <person name="Gruter S."/>
            <person name="Poveda L."/>
            <person name="Shimizu-Inatsugi R."/>
            <person name="Baeten J."/>
            <person name="Francoijs K.J."/>
            <person name="Nataraja K.N."/>
            <person name="Reddy Y.A.N."/>
            <person name="Phadnis S."/>
            <person name="Ravikumar R.L."/>
            <person name="Schlapbach R."/>
            <person name="Sreeman S.M."/>
            <person name="Shimizu K.K."/>
        </authorList>
    </citation>
    <scope>NUCLEOTIDE SEQUENCE</scope>
</reference>
<reference evidence="3" key="2">
    <citation type="submission" date="2021-12" db="EMBL/GenBank/DDBJ databases">
        <title>Resequencing data analysis of finger millet.</title>
        <authorList>
            <person name="Hatakeyama M."/>
            <person name="Aluri S."/>
            <person name="Balachadran M.T."/>
            <person name="Sivarajan S.R."/>
            <person name="Poveda L."/>
            <person name="Shimizu-Inatsugi R."/>
            <person name="Schlapbach R."/>
            <person name="Sreeman S.M."/>
            <person name="Shimizu K.K."/>
        </authorList>
    </citation>
    <scope>NUCLEOTIDE SEQUENCE</scope>
</reference>
<feature type="domain" description="F-box protein AT5G49610-like beta-propeller" evidence="2">
    <location>
        <begin position="180"/>
        <end position="455"/>
    </location>
</feature>
<organism evidence="3 4">
    <name type="scientific">Eleusine coracana subsp. coracana</name>
    <dbReference type="NCBI Taxonomy" id="191504"/>
    <lineage>
        <taxon>Eukaryota</taxon>
        <taxon>Viridiplantae</taxon>
        <taxon>Streptophyta</taxon>
        <taxon>Embryophyta</taxon>
        <taxon>Tracheophyta</taxon>
        <taxon>Spermatophyta</taxon>
        <taxon>Magnoliopsida</taxon>
        <taxon>Liliopsida</taxon>
        <taxon>Poales</taxon>
        <taxon>Poaceae</taxon>
        <taxon>PACMAD clade</taxon>
        <taxon>Chloridoideae</taxon>
        <taxon>Cynodonteae</taxon>
        <taxon>Eleusininae</taxon>
        <taxon>Eleusine</taxon>
    </lineage>
</organism>
<sequence length="469" mass="52410">MLRARPSSRAELVEAGCWSEVLNSSTPTALAIRISCLEPRKLQVNPIPSPLTMASQQLPPPPPTSGDAASPTTITALGDDLLREIFLRLPSLPSLVRAALACRAFLAAIRSSGAFRRRFRGIHAPPLLGLFFDPDGPAIPTFAPLRRRSDPDLAAAVRGGDFFLTRVPGDHDDTAPGWEIQECREGRVLLLNPRTNQIAAYDPLTRALDLVTRPPEEITVGCHGYFTYLNHHILPSSEDDEDPGALRVLCTCHDDSRARAAVFSSATGEWQIFPWARAFTRRRGDDKYWLHSGSLVNGCVYWTHTSKPYMLVLNTATMQFSRIDLPQYLKGQGHSFRVGETNDGKPCIVGVVVFSLLVWYWRPDDNGVEKWMLDKMFPLQAEVIELTEGSPEEHAALKVIEIIDGYVYLSTFETFNDPDLACWFMTFCLETAELEKLFHKKYDCHIYPYIMPWPSALLGNVVNPQLEGA</sequence>
<dbReference type="Proteomes" id="UP001054889">
    <property type="component" value="Unassembled WGS sequence"/>
</dbReference>
<evidence type="ECO:0000313" key="3">
    <source>
        <dbReference type="EMBL" id="GJN13258.1"/>
    </source>
</evidence>
<dbReference type="SUPFAM" id="SSF81383">
    <property type="entry name" value="F-box domain"/>
    <property type="match status" value="1"/>
</dbReference>
<keyword evidence="4" id="KW-1185">Reference proteome</keyword>
<protein>
    <recommendedName>
        <fullName evidence="2">F-box protein AT5G49610-like beta-propeller domain-containing protein</fullName>
    </recommendedName>
</protein>
<comment type="caution">
    <text evidence="3">The sequence shown here is derived from an EMBL/GenBank/DDBJ whole genome shotgun (WGS) entry which is preliminary data.</text>
</comment>
<dbReference type="Pfam" id="PF23635">
    <property type="entry name" value="Beta-prop_AT5G49610-like"/>
    <property type="match status" value="1"/>
</dbReference>
<dbReference type="EMBL" id="BQKI01000055">
    <property type="protein sequence ID" value="GJN13258.1"/>
    <property type="molecule type" value="Genomic_DNA"/>
</dbReference>
<dbReference type="AlphaFoldDB" id="A0AAV5DQP0"/>
<gene>
    <name evidence="3" type="primary">ga31610</name>
    <name evidence="3" type="ORF">PR202_ga31610</name>
</gene>